<dbReference type="Proteomes" id="UP000054217">
    <property type="component" value="Unassembled WGS sequence"/>
</dbReference>
<name>A0A0C3PM77_PISTI</name>
<reference evidence="1 2" key="1">
    <citation type="submission" date="2014-04" db="EMBL/GenBank/DDBJ databases">
        <authorList>
            <consortium name="DOE Joint Genome Institute"/>
            <person name="Kuo A."/>
            <person name="Kohler A."/>
            <person name="Costa M.D."/>
            <person name="Nagy L.G."/>
            <person name="Floudas D."/>
            <person name="Copeland A."/>
            <person name="Barry K.W."/>
            <person name="Cichocki N."/>
            <person name="Veneault-Fourrey C."/>
            <person name="LaButti K."/>
            <person name="Lindquist E.A."/>
            <person name="Lipzen A."/>
            <person name="Lundell T."/>
            <person name="Morin E."/>
            <person name="Murat C."/>
            <person name="Sun H."/>
            <person name="Tunlid A."/>
            <person name="Henrissat B."/>
            <person name="Grigoriev I.V."/>
            <person name="Hibbett D.S."/>
            <person name="Martin F."/>
            <person name="Nordberg H.P."/>
            <person name="Cantor M.N."/>
            <person name="Hua S.X."/>
        </authorList>
    </citation>
    <scope>NUCLEOTIDE SEQUENCE [LARGE SCALE GENOMIC DNA]</scope>
    <source>
        <strain evidence="1 2">Marx 270</strain>
    </source>
</reference>
<proteinExistence type="predicted"/>
<dbReference type="HOGENOM" id="CLU_2758791_0_0_1"/>
<dbReference type="EMBL" id="KN831954">
    <property type="protein sequence ID" value="KIO09424.1"/>
    <property type="molecule type" value="Genomic_DNA"/>
</dbReference>
<evidence type="ECO:0000313" key="2">
    <source>
        <dbReference type="Proteomes" id="UP000054217"/>
    </source>
</evidence>
<dbReference type="InParanoid" id="A0A0C3PM77"/>
<protein>
    <submittedName>
        <fullName evidence="1">Uncharacterized protein</fullName>
    </submittedName>
</protein>
<evidence type="ECO:0000313" key="1">
    <source>
        <dbReference type="EMBL" id="KIO09424.1"/>
    </source>
</evidence>
<organism evidence="1 2">
    <name type="scientific">Pisolithus tinctorius Marx 270</name>
    <dbReference type="NCBI Taxonomy" id="870435"/>
    <lineage>
        <taxon>Eukaryota</taxon>
        <taxon>Fungi</taxon>
        <taxon>Dikarya</taxon>
        <taxon>Basidiomycota</taxon>
        <taxon>Agaricomycotina</taxon>
        <taxon>Agaricomycetes</taxon>
        <taxon>Agaricomycetidae</taxon>
        <taxon>Boletales</taxon>
        <taxon>Sclerodermatineae</taxon>
        <taxon>Pisolithaceae</taxon>
        <taxon>Pisolithus</taxon>
    </lineage>
</organism>
<sequence>MCTWFSNRLPACIGTQYFWWERRERFCRGQREIANVGNKRRPTTVVRSNDRPSEITLTVTRMLTRYIAHD</sequence>
<keyword evidence="2" id="KW-1185">Reference proteome</keyword>
<gene>
    <name evidence="1" type="ORF">M404DRAFT_264625</name>
</gene>
<accession>A0A0C3PM77</accession>
<reference evidence="2" key="2">
    <citation type="submission" date="2015-01" db="EMBL/GenBank/DDBJ databases">
        <title>Evolutionary Origins and Diversification of the Mycorrhizal Mutualists.</title>
        <authorList>
            <consortium name="DOE Joint Genome Institute"/>
            <consortium name="Mycorrhizal Genomics Consortium"/>
            <person name="Kohler A."/>
            <person name="Kuo A."/>
            <person name="Nagy L.G."/>
            <person name="Floudas D."/>
            <person name="Copeland A."/>
            <person name="Barry K.W."/>
            <person name="Cichocki N."/>
            <person name="Veneault-Fourrey C."/>
            <person name="LaButti K."/>
            <person name="Lindquist E.A."/>
            <person name="Lipzen A."/>
            <person name="Lundell T."/>
            <person name="Morin E."/>
            <person name="Murat C."/>
            <person name="Riley R."/>
            <person name="Ohm R."/>
            <person name="Sun H."/>
            <person name="Tunlid A."/>
            <person name="Henrissat B."/>
            <person name="Grigoriev I.V."/>
            <person name="Hibbett D.S."/>
            <person name="Martin F."/>
        </authorList>
    </citation>
    <scope>NUCLEOTIDE SEQUENCE [LARGE SCALE GENOMIC DNA]</scope>
    <source>
        <strain evidence="2">Marx 270</strain>
    </source>
</reference>
<dbReference type="AlphaFoldDB" id="A0A0C3PM77"/>